<proteinExistence type="predicted"/>
<reference evidence="2" key="1">
    <citation type="submission" date="2022-11" db="UniProtKB">
        <authorList>
            <consortium name="WormBaseParasite"/>
        </authorList>
    </citation>
    <scope>IDENTIFICATION</scope>
</reference>
<protein>
    <submittedName>
        <fullName evidence="2">Uncharacterized protein</fullName>
    </submittedName>
</protein>
<evidence type="ECO:0000313" key="2">
    <source>
        <dbReference type="WBParaSite" id="nRc.2.0.1.t30304-RA"/>
    </source>
</evidence>
<organism evidence="1 2">
    <name type="scientific">Romanomermis culicivorax</name>
    <name type="common">Nematode worm</name>
    <dbReference type="NCBI Taxonomy" id="13658"/>
    <lineage>
        <taxon>Eukaryota</taxon>
        <taxon>Metazoa</taxon>
        <taxon>Ecdysozoa</taxon>
        <taxon>Nematoda</taxon>
        <taxon>Enoplea</taxon>
        <taxon>Dorylaimia</taxon>
        <taxon>Mermithida</taxon>
        <taxon>Mermithoidea</taxon>
        <taxon>Mermithidae</taxon>
        <taxon>Romanomermis</taxon>
    </lineage>
</organism>
<dbReference type="AlphaFoldDB" id="A0A915JW98"/>
<sequence>MRARLCIYPVSFNSRMPASTIGKPVFPSHHSLKCSSSPHNSLLWADKRVVPCLAKKSRSSEYFLNLDMSAKVFKHSCLPPLACSNLKSQIVNGVKTVYGSFVLGFNVVSGAFSNKSSKLLNSIRFSKHTFSIILSRSMLNCTLENEASQC</sequence>
<keyword evidence="1" id="KW-1185">Reference proteome</keyword>
<accession>A0A915JW98</accession>
<evidence type="ECO:0000313" key="1">
    <source>
        <dbReference type="Proteomes" id="UP000887565"/>
    </source>
</evidence>
<dbReference type="WBParaSite" id="nRc.2.0.1.t30304-RA">
    <property type="protein sequence ID" value="nRc.2.0.1.t30304-RA"/>
    <property type="gene ID" value="nRc.2.0.1.g30304"/>
</dbReference>
<dbReference type="Proteomes" id="UP000887565">
    <property type="component" value="Unplaced"/>
</dbReference>
<name>A0A915JW98_ROMCU</name>